<comment type="similarity">
    <text evidence="1">Belongs to the peptidase M1 family.</text>
</comment>
<dbReference type="Proteomes" id="UP001174909">
    <property type="component" value="Unassembled WGS sequence"/>
</dbReference>
<dbReference type="GO" id="GO:0043171">
    <property type="term" value="P:peptide catabolic process"/>
    <property type="evidence" value="ECO:0007669"/>
    <property type="project" value="TreeGrafter"/>
</dbReference>
<evidence type="ECO:0000259" key="2">
    <source>
        <dbReference type="Pfam" id="PF11838"/>
    </source>
</evidence>
<dbReference type="PANTHER" id="PTHR11533:SF174">
    <property type="entry name" value="PUROMYCIN-SENSITIVE AMINOPEPTIDASE-RELATED"/>
    <property type="match status" value="1"/>
</dbReference>
<name>A0AA35T5S0_GEOBA</name>
<keyword evidence="4" id="KW-1185">Reference proteome</keyword>
<sequence>MARSGVGSTVDVLALFASYSTETSYTVWESLAGNLATISRLLSHTDYYPSFKAYAQKIFEKAVARLGWDSKDSDTPLDSMLRSLVIGAHGKFQKHVEGTTVLPSDLKSAVFSMAMANGDETTFDQLVKVATSGFVTEGKAVEVEAFFKSNPAPSTERVVKQNCEAIRLNAKWLERDSNAIQEWLKNQ</sequence>
<reference evidence="3" key="1">
    <citation type="submission" date="2023-03" db="EMBL/GenBank/DDBJ databases">
        <authorList>
            <person name="Steffen K."/>
            <person name="Cardenas P."/>
        </authorList>
    </citation>
    <scope>NUCLEOTIDE SEQUENCE</scope>
</reference>
<keyword evidence="3" id="KW-0378">Hydrolase</keyword>
<dbReference type="InterPro" id="IPR024571">
    <property type="entry name" value="ERAP1-like_C_dom"/>
</dbReference>
<gene>
    <name evidence="3" type="ORF">GBAR_LOCUS23176</name>
</gene>
<feature type="domain" description="ERAP1-like C-terminal" evidence="2">
    <location>
        <begin position="1"/>
        <end position="128"/>
    </location>
</feature>
<protein>
    <submittedName>
        <fullName evidence="3">Puromycin-sensitive aminopeptidase</fullName>
    </submittedName>
</protein>
<dbReference type="GO" id="GO:0008270">
    <property type="term" value="F:zinc ion binding"/>
    <property type="evidence" value="ECO:0007669"/>
    <property type="project" value="TreeGrafter"/>
</dbReference>
<dbReference type="PANTHER" id="PTHR11533">
    <property type="entry name" value="PROTEASE M1 ZINC METALLOPROTEASE"/>
    <property type="match status" value="1"/>
</dbReference>
<dbReference type="Gene3D" id="1.25.50.20">
    <property type="match status" value="2"/>
</dbReference>
<dbReference type="EMBL" id="CASHTH010003208">
    <property type="protein sequence ID" value="CAI8041774.1"/>
    <property type="molecule type" value="Genomic_DNA"/>
</dbReference>
<dbReference type="InterPro" id="IPR050344">
    <property type="entry name" value="Peptidase_M1_aminopeptidases"/>
</dbReference>
<evidence type="ECO:0000313" key="4">
    <source>
        <dbReference type="Proteomes" id="UP001174909"/>
    </source>
</evidence>
<keyword evidence="3" id="KW-0031">Aminopeptidase</keyword>
<evidence type="ECO:0000256" key="1">
    <source>
        <dbReference type="ARBA" id="ARBA00010136"/>
    </source>
</evidence>
<dbReference type="Pfam" id="PF11838">
    <property type="entry name" value="ERAP1_C"/>
    <property type="match status" value="1"/>
</dbReference>
<organism evidence="3 4">
    <name type="scientific">Geodia barretti</name>
    <name type="common">Barrett's horny sponge</name>
    <dbReference type="NCBI Taxonomy" id="519541"/>
    <lineage>
        <taxon>Eukaryota</taxon>
        <taxon>Metazoa</taxon>
        <taxon>Porifera</taxon>
        <taxon>Demospongiae</taxon>
        <taxon>Heteroscleromorpha</taxon>
        <taxon>Tetractinellida</taxon>
        <taxon>Astrophorina</taxon>
        <taxon>Geodiidae</taxon>
        <taxon>Geodia</taxon>
    </lineage>
</organism>
<comment type="caution">
    <text evidence="3">The sequence shown here is derived from an EMBL/GenBank/DDBJ whole genome shotgun (WGS) entry which is preliminary data.</text>
</comment>
<dbReference type="GO" id="GO:0070006">
    <property type="term" value="F:metalloaminopeptidase activity"/>
    <property type="evidence" value="ECO:0007669"/>
    <property type="project" value="TreeGrafter"/>
</dbReference>
<keyword evidence="3" id="KW-0645">Protease</keyword>
<accession>A0AA35T5S0</accession>
<dbReference type="AlphaFoldDB" id="A0AA35T5S0"/>
<dbReference type="GO" id="GO:0005615">
    <property type="term" value="C:extracellular space"/>
    <property type="evidence" value="ECO:0007669"/>
    <property type="project" value="TreeGrafter"/>
</dbReference>
<dbReference type="GO" id="GO:0042277">
    <property type="term" value="F:peptide binding"/>
    <property type="evidence" value="ECO:0007669"/>
    <property type="project" value="TreeGrafter"/>
</dbReference>
<dbReference type="GO" id="GO:0006508">
    <property type="term" value="P:proteolysis"/>
    <property type="evidence" value="ECO:0007669"/>
    <property type="project" value="TreeGrafter"/>
</dbReference>
<dbReference type="GO" id="GO:0005737">
    <property type="term" value="C:cytoplasm"/>
    <property type="evidence" value="ECO:0007669"/>
    <property type="project" value="TreeGrafter"/>
</dbReference>
<proteinExistence type="inferred from homology"/>
<dbReference type="GO" id="GO:0016020">
    <property type="term" value="C:membrane"/>
    <property type="evidence" value="ECO:0007669"/>
    <property type="project" value="TreeGrafter"/>
</dbReference>
<evidence type="ECO:0000313" key="3">
    <source>
        <dbReference type="EMBL" id="CAI8041774.1"/>
    </source>
</evidence>